<dbReference type="GO" id="GO:0005737">
    <property type="term" value="C:cytoplasm"/>
    <property type="evidence" value="ECO:0007669"/>
    <property type="project" value="TreeGrafter"/>
</dbReference>
<gene>
    <name evidence="3" type="ORF">EQU50_03610</name>
</gene>
<evidence type="ECO:0000313" key="4">
    <source>
        <dbReference type="Proteomes" id="UP000293550"/>
    </source>
</evidence>
<dbReference type="PANTHER" id="PTHR12835">
    <property type="entry name" value="BIOTIN PROTEIN LIGASE"/>
    <property type="match status" value="1"/>
</dbReference>
<dbReference type="EMBL" id="SCFB01000004">
    <property type="protein sequence ID" value="RZI46682.1"/>
    <property type="molecule type" value="Genomic_DNA"/>
</dbReference>
<organism evidence="3 4">
    <name type="scientific">Candidatus Finniella inopinata</name>
    <dbReference type="NCBI Taxonomy" id="1696036"/>
    <lineage>
        <taxon>Bacteria</taxon>
        <taxon>Pseudomonadati</taxon>
        <taxon>Pseudomonadota</taxon>
        <taxon>Alphaproteobacteria</taxon>
        <taxon>Holosporales</taxon>
        <taxon>Candidatus Paracaedibacteraceae</taxon>
        <taxon>Candidatus Finniella</taxon>
    </lineage>
</organism>
<dbReference type="PROSITE" id="PS51733">
    <property type="entry name" value="BPL_LPL_CATALYTIC"/>
    <property type="match status" value="1"/>
</dbReference>
<dbReference type="AlphaFoldDB" id="A0A4Q7DIW9"/>
<evidence type="ECO:0000313" key="3">
    <source>
        <dbReference type="EMBL" id="RZI46682.1"/>
    </source>
</evidence>
<dbReference type="OrthoDB" id="9807064at2"/>
<dbReference type="Gene3D" id="3.30.930.10">
    <property type="entry name" value="Bira Bifunctional Protein, Domain 2"/>
    <property type="match status" value="1"/>
</dbReference>
<dbReference type="InterPro" id="IPR004408">
    <property type="entry name" value="Biotin_CoA_COase_ligase"/>
</dbReference>
<dbReference type="NCBIfam" id="TIGR00121">
    <property type="entry name" value="birA_ligase"/>
    <property type="match status" value="1"/>
</dbReference>
<dbReference type="PANTHER" id="PTHR12835:SF5">
    <property type="entry name" value="BIOTIN--PROTEIN LIGASE"/>
    <property type="match status" value="1"/>
</dbReference>
<dbReference type="EC" id="6.3.4.15" evidence="3"/>
<accession>A0A4Q7DIW9</accession>
<protein>
    <submittedName>
        <fullName evidence="3">Biotin--[acetyl-CoA-carboxylase] ligase</fullName>
        <ecNumber evidence="3">6.3.4.15</ecNumber>
    </submittedName>
</protein>
<comment type="caution">
    <text evidence="3">The sequence shown here is derived from an EMBL/GenBank/DDBJ whole genome shotgun (WGS) entry which is preliminary data.</text>
</comment>
<dbReference type="CDD" id="cd16442">
    <property type="entry name" value="BPL"/>
    <property type="match status" value="1"/>
</dbReference>
<dbReference type="Proteomes" id="UP000293550">
    <property type="component" value="Unassembled WGS sequence"/>
</dbReference>
<keyword evidence="4" id="KW-1185">Reference proteome</keyword>
<feature type="domain" description="BPL/LPL catalytic" evidence="2">
    <location>
        <begin position="1"/>
        <end position="173"/>
    </location>
</feature>
<dbReference type="InterPro" id="IPR045864">
    <property type="entry name" value="aa-tRNA-synth_II/BPL/LPL"/>
</dbReference>
<evidence type="ECO:0000259" key="2">
    <source>
        <dbReference type="PROSITE" id="PS51733"/>
    </source>
</evidence>
<sequence length="178" mass="19546">MQITVHHYPSVASTNTTAKDYLVLGAEEGTVIIADEQTAGRGQFGRVWQSLNGNLHCSLILKPPVRLEPFYPELAMVAAGALQKALQEIIPDLPVTLKAPNDLLIDGKKVAGILIEVESGALIIGIGLNIKKAPEGLDQLTTRLNDYTEKSFSVEDVFPVVLRCVWHQYQNWLSLKNT</sequence>
<dbReference type="RefSeq" id="WP_130153777.1">
    <property type="nucleotide sequence ID" value="NZ_SCFB01000004.1"/>
</dbReference>
<proteinExistence type="predicted"/>
<dbReference type="SUPFAM" id="SSF55681">
    <property type="entry name" value="Class II aaRS and biotin synthetases"/>
    <property type="match status" value="1"/>
</dbReference>
<reference evidence="3 4" key="1">
    <citation type="submission" date="2018-10" db="EMBL/GenBank/DDBJ databases">
        <title>An updated phylogeny of the Alphaproteobacteria reveals that the parasitic Rickettsiales and Holosporales have independent origins.</title>
        <authorList>
            <person name="Munoz-Gomez S.A."/>
            <person name="Hess S."/>
            <person name="Burger G."/>
            <person name="Lang B.F."/>
            <person name="Susko E."/>
            <person name="Slamovits C.H."/>
            <person name="Roger A.J."/>
        </authorList>
    </citation>
    <scope>NUCLEOTIDE SEQUENCE [LARGE SCALE GENOMIC DNA]</scope>
    <source>
        <strain evidence="3">HOLO01</strain>
    </source>
</reference>
<dbReference type="GO" id="GO:0004077">
    <property type="term" value="F:biotin--[biotin carboxyl-carrier protein] ligase activity"/>
    <property type="evidence" value="ECO:0007669"/>
    <property type="project" value="UniProtKB-EC"/>
</dbReference>
<name>A0A4Q7DIW9_9PROT</name>
<dbReference type="InterPro" id="IPR004143">
    <property type="entry name" value="BPL_LPL_catalytic"/>
</dbReference>
<dbReference type="Pfam" id="PF03099">
    <property type="entry name" value="BPL_LplA_LipB"/>
    <property type="match status" value="1"/>
</dbReference>
<evidence type="ECO:0000256" key="1">
    <source>
        <dbReference type="ARBA" id="ARBA00022598"/>
    </source>
</evidence>
<keyword evidence="1 3" id="KW-0436">Ligase</keyword>